<dbReference type="NCBIfam" id="NF038126">
    <property type="entry name" value="PEP_CTERM_FxDxF"/>
    <property type="match status" value="1"/>
</dbReference>
<organism evidence="3 4">
    <name type="scientific">Janthinobacterium agaricidamnosum NBRC 102515 = DSM 9628</name>
    <dbReference type="NCBI Taxonomy" id="1349767"/>
    <lineage>
        <taxon>Bacteria</taxon>
        <taxon>Pseudomonadati</taxon>
        <taxon>Pseudomonadota</taxon>
        <taxon>Betaproteobacteria</taxon>
        <taxon>Burkholderiales</taxon>
        <taxon>Oxalobacteraceae</taxon>
        <taxon>Janthinobacterium</taxon>
    </lineage>
</organism>
<accession>W0V2G8</accession>
<evidence type="ECO:0000313" key="3">
    <source>
        <dbReference type="EMBL" id="CDG81543.1"/>
    </source>
</evidence>
<dbReference type="PATRIC" id="fig|1349767.4.peg.2593"/>
<keyword evidence="4" id="KW-1185">Reference proteome</keyword>
<dbReference type="InterPro" id="IPR013424">
    <property type="entry name" value="Ice-binding_C"/>
</dbReference>
<feature type="domain" description="Ice-binding protein C-terminal" evidence="2">
    <location>
        <begin position="175"/>
        <end position="199"/>
    </location>
</feature>
<evidence type="ECO:0000313" key="4">
    <source>
        <dbReference type="Proteomes" id="UP000027604"/>
    </source>
</evidence>
<feature type="chain" id="PRO_5004797515" evidence="1">
    <location>
        <begin position="20"/>
        <end position="203"/>
    </location>
</feature>
<dbReference type="EMBL" id="HG322949">
    <property type="protein sequence ID" value="CDG81543.1"/>
    <property type="molecule type" value="Genomic_DNA"/>
</dbReference>
<gene>
    <name evidence="3" type="ORF">GJA_886</name>
</gene>
<protein>
    <submittedName>
        <fullName evidence="3">PEP-CTERM putative exosortase interaction domain protein</fullName>
    </submittedName>
</protein>
<dbReference type="RefSeq" id="WP_051780258.1">
    <property type="nucleotide sequence ID" value="NZ_BCTH01000100.1"/>
</dbReference>
<keyword evidence="1" id="KW-0732">Signal</keyword>
<evidence type="ECO:0000256" key="1">
    <source>
        <dbReference type="SAM" id="SignalP"/>
    </source>
</evidence>
<dbReference type="Pfam" id="PF07589">
    <property type="entry name" value="PEP-CTERM"/>
    <property type="match status" value="1"/>
</dbReference>
<dbReference type="Gene3D" id="2.60.120.260">
    <property type="entry name" value="Galactose-binding domain-like"/>
    <property type="match status" value="1"/>
</dbReference>
<name>W0V2G8_9BURK</name>
<dbReference type="KEGG" id="jag:GJA_886"/>
<dbReference type="AlphaFoldDB" id="W0V2G8"/>
<reference evidence="3 4" key="1">
    <citation type="journal article" date="2015" name="Genome Announc.">
        <title>Genome Sequence of Mushroom Soft-Rot Pathogen Janthinobacterium agaricidamnosum.</title>
        <authorList>
            <person name="Graupner K."/>
            <person name="Lackner G."/>
            <person name="Hertweck C."/>
        </authorList>
    </citation>
    <scope>NUCLEOTIDE SEQUENCE [LARGE SCALE GENOMIC DNA]</scope>
    <source>
        <strain evidence="4">NBRC 102515 / DSM 9628</strain>
    </source>
</reference>
<evidence type="ECO:0000259" key="2">
    <source>
        <dbReference type="Pfam" id="PF07589"/>
    </source>
</evidence>
<feature type="signal peptide" evidence="1">
    <location>
        <begin position="1"/>
        <end position="19"/>
    </location>
</feature>
<sequence length="203" mass="21438">MKRLLISAVLALASSGASADTPILKNTSFEINTVGSNYAYGQVAADWVFSKTWSGVSASGTAWNGTASDGRYFAFLQNTSSIAQTFTTTETADYSFSFDLALRPGYNVGQVVEVSLDGQQLGLYSFNGYGWKNNTASAFNIGAGSHTLTFAGLNPGNARDTSAFLDNIKAVNVSAVPEPETYAMLLAGLGLLGFVVRRRKAVA</sequence>
<dbReference type="STRING" id="1349767.GJA_886"/>
<proteinExistence type="predicted"/>
<dbReference type="Proteomes" id="UP000027604">
    <property type="component" value="Chromosome I"/>
</dbReference>
<dbReference type="NCBIfam" id="TIGR02595">
    <property type="entry name" value="PEP_CTERM"/>
    <property type="match status" value="1"/>
</dbReference>
<dbReference type="eggNOG" id="ENOG5033DF9">
    <property type="taxonomic scope" value="Bacteria"/>
</dbReference>
<dbReference type="HOGENOM" id="CLU_1370605_0_0_4"/>